<proteinExistence type="predicted"/>
<sequence length="504" mass="54071">MDTRPKTSSSELTLLESHSGKFSVPPTDGPNYDEAFKFLQVASANFASQPAIIVKIDRHAMVDDILTDLEVGNKDGQLIPAISASTCLLGSFLSAFILVKAPASTWLAGNALAWGVVVGCTAATTSTVSFITCRALAGLLQAATIPCLTVLLASWYRKSEQALRFCMLFTAIGTAKVAAPFICYGLAEIYSPTFASWRIMSIVIGILGLLTGFWILLALSNDPMAAAGHLLCSQETVALLNYMSSNRTTIRNRTFTKSHIRAMLSDPQVLVLGLLVATASISYSMAEFATSRTTLLDSPDDSRALILTCTGVPALVVTIGVGLLLQYTRLNRIACLFGLLILVTVGAILFSFSNTSPGMNIQNSATGLVYAIITLSNISIAGTAVVLSFAAANIAGSTKRTVSISLIAAGFAFGKVCSVFICFSFPSNVDFPQAGLVFLACSVASILLVLVLCGWYVLANARKLAYEKAIRQRDREHGYSVIKPHGDQWMDRTDQEDEEFFYDY</sequence>
<keyword evidence="4 6" id="KW-1133">Transmembrane helix</keyword>
<reference evidence="7 8" key="1">
    <citation type="submission" date="2015-05" db="EMBL/GenBank/DDBJ databases">
        <title>Distinctive expansion of gene families associated with plant cell wall degradation and secondary metabolism in the genomes of grapevine trunk pathogens.</title>
        <authorList>
            <person name="Lawrence D.P."/>
            <person name="Travadon R."/>
            <person name="Rolshausen P.E."/>
            <person name="Baumgartner K."/>
        </authorList>
    </citation>
    <scope>NUCLEOTIDE SEQUENCE [LARGE SCALE GENOMIC DNA]</scope>
    <source>
        <strain evidence="7">UCRPC4</strain>
    </source>
</reference>
<feature type="transmembrane region" description="Helical" evidence="6">
    <location>
        <begin position="368"/>
        <end position="392"/>
    </location>
</feature>
<dbReference type="AlphaFoldDB" id="A0A0G2F1B0"/>
<feature type="transmembrane region" description="Helical" evidence="6">
    <location>
        <begin position="162"/>
        <end position="187"/>
    </location>
</feature>
<feature type="transmembrane region" description="Helical" evidence="6">
    <location>
        <begin position="199"/>
        <end position="219"/>
    </location>
</feature>
<dbReference type="PANTHER" id="PTHR43791:SF36">
    <property type="entry name" value="TRANSPORTER, PUTATIVE (AFU_ORTHOLOGUE AFUA_6G08340)-RELATED"/>
    <property type="match status" value="1"/>
</dbReference>
<organism evidence="7 8">
    <name type="scientific">Phaeomoniella chlamydospora</name>
    <name type="common">Phaeoacremonium chlamydosporum</name>
    <dbReference type="NCBI Taxonomy" id="158046"/>
    <lineage>
        <taxon>Eukaryota</taxon>
        <taxon>Fungi</taxon>
        <taxon>Dikarya</taxon>
        <taxon>Ascomycota</taxon>
        <taxon>Pezizomycotina</taxon>
        <taxon>Eurotiomycetes</taxon>
        <taxon>Chaetothyriomycetidae</taxon>
        <taxon>Phaeomoniellales</taxon>
        <taxon>Phaeomoniellaceae</taxon>
        <taxon>Phaeomoniella</taxon>
    </lineage>
</organism>
<evidence type="ECO:0000256" key="1">
    <source>
        <dbReference type="ARBA" id="ARBA00004141"/>
    </source>
</evidence>
<feature type="transmembrane region" description="Helical" evidence="6">
    <location>
        <begin position="404"/>
        <end position="427"/>
    </location>
</feature>
<feature type="transmembrane region" description="Helical" evidence="6">
    <location>
        <begin position="305"/>
        <end position="326"/>
    </location>
</feature>
<reference evidence="7 8" key="2">
    <citation type="submission" date="2015-05" db="EMBL/GenBank/DDBJ databases">
        <authorList>
            <person name="Morales-Cruz A."/>
            <person name="Amrine K.C."/>
            <person name="Cantu D."/>
        </authorList>
    </citation>
    <scope>NUCLEOTIDE SEQUENCE [LARGE SCALE GENOMIC DNA]</scope>
    <source>
        <strain evidence="7">UCRPC4</strain>
    </source>
</reference>
<feature type="transmembrane region" description="Helical" evidence="6">
    <location>
        <begin position="111"/>
        <end position="131"/>
    </location>
</feature>
<evidence type="ECO:0000256" key="2">
    <source>
        <dbReference type="ARBA" id="ARBA00022448"/>
    </source>
</evidence>
<feature type="transmembrane region" description="Helical" evidence="6">
    <location>
        <begin position="138"/>
        <end position="156"/>
    </location>
</feature>
<keyword evidence="2" id="KW-0813">Transport</keyword>
<evidence type="ECO:0000256" key="6">
    <source>
        <dbReference type="SAM" id="Phobius"/>
    </source>
</evidence>
<feature type="transmembrane region" description="Helical" evidence="6">
    <location>
        <begin position="78"/>
        <end position="99"/>
    </location>
</feature>
<comment type="subcellular location">
    <subcellularLocation>
        <location evidence="1">Membrane</location>
        <topology evidence="1">Multi-pass membrane protein</topology>
    </subcellularLocation>
</comment>
<name>A0A0G2F1B0_PHACM</name>
<keyword evidence="5 6" id="KW-0472">Membrane</keyword>
<dbReference type="InterPro" id="IPR011701">
    <property type="entry name" value="MFS"/>
</dbReference>
<evidence type="ECO:0000313" key="7">
    <source>
        <dbReference type="EMBL" id="KKY28597.1"/>
    </source>
</evidence>
<evidence type="ECO:0000256" key="4">
    <source>
        <dbReference type="ARBA" id="ARBA00022989"/>
    </source>
</evidence>
<dbReference type="InterPro" id="IPR036259">
    <property type="entry name" value="MFS_trans_sf"/>
</dbReference>
<dbReference type="Pfam" id="PF07690">
    <property type="entry name" value="MFS_1"/>
    <property type="match status" value="1"/>
</dbReference>
<dbReference type="SUPFAM" id="SSF103473">
    <property type="entry name" value="MFS general substrate transporter"/>
    <property type="match status" value="1"/>
</dbReference>
<dbReference type="GO" id="GO:0022857">
    <property type="term" value="F:transmembrane transporter activity"/>
    <property type="evidence" value="ECO:0007669"/>
    <property type="project" value="InterPro"/>
</dbReference>
<feature type="transmembrane region" description="Helical" evidence="6">
    <location>
        <begin position="333"/>
        <end position="353"/>
    </location>
</feature>
<dbReference type="EMBL" id="LCWF01000010">
    <property type="protein sequence ID" value="KKY28597.1"/>
    <property type="molecule type" value="Genomic_DNA"/>
</dbReference>
<feature type="transmembrane region" description="Helical" evidence="6">
    <location>
        <begin position="264"/>
        <end position="285"/>
    </location>
</feature>
<dbReference type="Proteomes" id="UP000053317">
    <property type="component" value="Unassembled WGS sequence"/>
</dbReference>
<gene>
    <name evidence="7" type="ORF">UCRPC4_g00402</name>
</gene>
<evidence type="ECO:0000256" key="5">
    <source>
        <dbReference type="ARBA" id="ARBA00023136"/>
    </source>
</evidence>
<dbReference type="Gene3D" id="1.20.1250.20">
    <property type="entry name" value="MFS general substrate transporter like domains"/>
    <property type="match status" value="1"/>
</dbReference>
<evidence type="ECO:0000256" key="3">
    <source>
        <dbReference type="ARBA" id="ARBA00022692"/>
    </source>
</evidence>
<evidence type="ECO:0000313" key="8">
    <source>
        <dbReference type="Proteomes" id="UP000053317"/>
    </source>
</evidence>
<keyword evidence="3 6" id="KW-0812">Transmembrane</keyword>
<feature type="transmembrane region" description="Helical" evidence="6">
    <location>
        <begin position="433"/>
        <end position="458"/>
    </location>
</feature>
<comment type="caution">
    <text evidence="7">The sequence shown here is derived from an EMBL/GenBank/DDBJ whole genome shotgun (WGS) entry which is preliminary data.</text>
</comment>
<dbReference type="GO" id="GO:0016020">
    <property type="term" value="C:membrane"/>
    <property type="evidence" value="ECO:0007669"/>
    <property type="project" value="UniProtKB-SubCell"/>
</dbReference>
<keyword evidence="8" id="KW-1185">Reference proteome</keyword>
<dbReference type="PANTHER" id="PTHR43791">
    <property type="entry name" value="PERMEASE-RELATED"/>
    <property type="match status" value="1"/>
</dbReference>
<accession>A0A0G2F1B0</accession>
<protein>
    <submittedName>
        <fullName evidence="7">Putative allantoate permease</fullName>
    </submittedName>
</protein>